<sequence length="323" mass="35579">MTPKPRPGTREALPSTTKGLGHHFTSPRKKRNPRKTQTLVSFPGQARRRQLLLDRLDDLLNHRTPCEPPGCEAGLDTAPESSTLETETIPTGASAVEEATTLSTPSARLVAAEEGLIGQTQDSMLLGGCPDPYVSLEASGHQETRSPNPTTASYDAANPYARPPPLPERLPEPLPGPGVRPFYPPQPDVSQGDNYVKYNNTGWYVPWHGPYPPMPYISPHYHYPYPPGNLHDPMFHPQSVYTVHGDPNAVRYHDTYYNGTNYLYPSYPGHPLYPFYPPLPPLPRAGPVSRPDGHENPLLSAHHPQNDSGSDKEVLLKGTNQNA</sequence>
<evidence type="ECO:0000313" key="3">
    <source>
        <dbReference type="Proteomes" id="UP000053989"/>
    </source>
</evidence>
<reference evidence="3" key="2">
    <citation type="submission" date="2015-01" db="EMBL/GenBank/DDBJ databases">
        <title>Evolutionary Origins and Diversification of the Mycorrhizal Mutualists.</title>
        <authorList>
            <consortium name="DOE Joint Genome Institute"/>
            <consortium name="Mycorrhizal Genomics Consortium"/>
            <person name="Kohler A."/>
            <person name="Kuo A."/>
            <person name="Nagy L.G."/>
            <person name="Floudas D."/>
            <person name="Copeland A."/>
            <person name="Barry K.W."/>
            <person name="Cichocki N."/>
            <person name="Veneault-Fourrey C."/>
            <person name="LaButti K."/>
            <person name="Lindquist E.A."/>
            <person name="Lipzen A."/>
            <person name="Lundell T."/>
            <person name="Morin E."/>
            <person name="Murat C."/>
            <person name="Riley R."/>
            <person name="Ohm R."/>
            <person name="Sun H."/>
            <person name="Tunlid A."/>
            <person name="Henrissat B."/>
            <person name="Grigoriev I.V."/>
            <person name="Hibbett D.S."/>
            <person name="Martin F."/>
        </authorList>
    </citation>
    <scope>NUCLEOTIDE SEQUENCE [LARGE SCALE GENOMIC DNA]</scope>
    <source>
        <strain evidence="3">Foug A</strain>
    </source>
</reference>
<feature type="region of interest" description="Disordered" evidence="1">
    <location>
        <begin position="1"/>
        <end position="37"/>
    </location>
</feature>
<name>A0A0C3DUP2_9AGAM</name>
<evidence type="ECO:0000313" key="2">
    <source>
        <dbReference type="EMBL" id="KIM59894.1"/>
    </source>
</evidence>
<feature type="compositionally biased region" description="Basic residues" evidence="1">
    <location>
        <begin position="25"/>
        <end position="34"/>
    </location>
</feature>
<organism evidence="2 3">
    <name type="scientific">Scleroderma citrinum Foug A</name>
    <dbReference type="NCBI Taxonomy" id="1036808"/>
    <lineage>
        <taxon>Eukaryota</taxon>
        <taxon>Fungi</taxon>
        <taxon>Dikarya</taxon>
        <taxon>Basidiomycota</taxon>
        <taxon>Agaricomycotina</taxon>
        <taxon>Agaricomycetes</taxon>
        <taxon>Agaricomycetidae</taxon>
        <taxon>Boletales</taxon>
        <taxon>Sclerodermatineae</taxon>
        <taxon>Sclerodermataceae</taxon>
        <taxon>Scleroderma</taxon>
    </lineage>
</organism>
<dbReference type="EMBL" id="KN822068">
    <property type="protein sequence ID" value="KIM59894.1"/>
    <property type="molecule type" value="Genomic_DNA"/>
</dbReference>
<dbReference type="AlphaFoldDB" id="A0A0C3DUP2"/>
<feature type="region of interest" description="Disordered" evidence="1">
    <location>
        <begin position="283"/>
        <end position="323"/>
    </location>
</feature>
<accession>A0A0C3DUP2</accession>
<feature type="compositionally biased region" description="Pro residues" evidence="1">
    <location>
        <begin position="161"/>
        <end position="173"/>
    </location>
</feature>
<dbReference type="Proteomes" id="UP000053989">
    <property type="component" value="Unassembled WGS sequence"/>
</dbReference>
<proteinExistence type="predicted"/>
<reference evidence="2 3" key="1">
    <citation type="submission" date="2014-04" db="EMBL/GenBank/DDBJ databases">
        <authorList>
            <consortium name="DOE Joint Genome Institute"/>
            <person name="Kuo A."/>
            <person name="Kohler A."/>
            <person name="Nagy L.G."/>
            <person name="Floudas D."/>
            <person name="Copeland A."/>
            <person name="Barry K.W."/>
            <person name="Cichocki N."/>
            <person name="Veneault-Fourrey C."/>
            <person name="LaButti K."/>
            <person name="Lindquist E.A."/>
            <person name="Lipzen A."/>
            <person name="Lundell T."/>
            <person name="Morin E."/>
            <person name="Murat C."/>
            <person name="Sun H."/>
            <person name="Tunlid A."/>
            <person name="Henrissat B."/>
            <person name="Grigoriev I.V."/>
            <person name="Hibbett D.S."/>
            <person name="Martin F."/>
            <person name="Nordberg H.P."/>
            <person name="Cantor M.N."/>
            <person name="Hua S.X."/>
        </authorList>
    </citation>
    <scope>NUCLEOTIDE SEQUENCE [LARGE SCALE GENOMIC DNA]</scope>
    <source>
        <strain evidence="2 3">Foug A</strain>
    </source>
</reference>
<keyword evidence="3" id="KW-1185">Reference proteome</keyword>
<gene>
    <name evidence="2" type="ORF">SCLCIDRAFT_1217341</name>
</gene>
<dbReference type="HOGENOM" id="CLU_860961_0_0_1"/>
<evidence type="ECO:0000256" key="1">
    <source>
        <dbReference type="SAM" id="MobiDB-lite"/>
    </source>
</evidence>
<dbReference type="InParanoid" id="A0A0C3DUP2"/>
<protein>
    <submittedName>
        <fullName evidence="2">Uncharacterized protein</fullName>
    </submittedName>
</protein>
<feature type="region of interest" description="Disordered" evidence="1">
    <location>
        <begin position="137"/>
        <end position="173"/>
    </location>
</feature>